<reference evidence="1 2" key="1">
    <citation type="submission" date="2018-11" db="EMBL/GenBank/DDBJ databases">
        <title>Novel bacteria species description.</title>
        <authorList>
            <person name="Han J.-H."/>
        </authorList>
    </citation>
    <scope>NUCLEOTIDE SEQUENCE [LARGE SCALE GENOMIC DNA]</scope>
    <source>
        <strain evidence="1 2">KCTC23259</strain>
    </source>
</reference>
<dbReference type="SUPFAM" id="SSF48239">
    <property type="entry name" value="Terpenoid cyclases/Protein prenyltransferases"/>
    <property type="match status" value="1"/>
</dbReference>
<dbReference type="EMBL" id="RJUF01000004">
    <property type="protein sequence ID" value="MCP9761888.1"/>
    <property type="molecule type" value="Genomic_DNA"/>
</dbReference>
<dbReference type="InterPro" id="IPR008930">
    <property type="entry name" value="Terpenoid_cyclase/PrenylTrfase"/>
</dbReference>
<evidence type="ECO:0008006" key="3">
    <source>
        <dbReference type="Google" id="ProtNLM"/>
    </source>
</evidence>
<dbReference type="RefSeq" id="WP_255035632.1">
    <property type="nucleotide sequence ID" value="NZ_RJUF01000004.1"/>
</dbReference>
<evidence type="ECO:0000313" key="2">
    <source>
        <dbReference type="Proteomes" id="UP001204144"/>
    </source>
</evidence>
<name>A0AAE3KR91_9BACT</name>
<dbReference type="Proteomes" id="UP001204144">
    <property type="component" value="Unassembled WGS sequence"/>
</dbReference>
<comment type="caution">
    <text evidence="1">The sequence shown here is derived from an EMBL/GenBank/DDBJ whole genome shotgun (WGS) entry which is preliminary data.</text>
</comment>
<keyword evidence="2" id="KW-1185">Reference proteome</keyword>
<proteinExistence type="predicted"/>
<gene>
    <name evidence="1" type="ORF">EGI31_02895</name>
</gene>
<dbReference type="AlphaFoldDB" id="A0AAE3KR91"/>
<organism evidence="1 2">
    <name type="scientific">Lacihabitans soyangensis</name>
    <dbReference type="NCBI Taxonomy" id="869394"/>
    <lineage>
        <taxon>Bacteria</taxon>
        <taxon>Pseudomonadati</taxon>
        <taxon>Bacteroidota</taxon>
        <taxon>Cytophagia</taxon>
        <taxon>Cytophagales</taxon>
        <taxon>Leadbetterellaceae</taxon>
        <taxon>Lacihabitans</taxon>
    </lineage>
</organism>
<sequence length="459" mass="53034">MIRFGIVLLVLISSNILGQEISLEKIETHKQKALTYLENSQIKTTTENKTFAGEWPAYMHMTNAFVLLGKSEKYRDSNCFNMTGVFNALAEAYLQDTTQSAIKNMLKNAYPELLSYRKDSLFNFWKLLPPNRDLSRKTDNPEGLLVRRPTHYKLKTRFINNAANVAFDNDDTSMGNLSLFYYSRIFGEKQFQNVGYATFDKYLDTNRKAYHWHNYLVKIPRETNAFLTWQGKEREFKRWSFFKAAMHNLVFYLPSSCANPRPFKPYIPWGANDIDAVVNANILTYLGSTQQLENSKGRKGAERLINYQINRGRWSRAGMYYPNKYHFHYAVSRSMLAGKDKISANGQTILSHLLDTQFQDGHFESRRKVNKKDILQSTVYGLTSLLNLKELGYDVPKDRINLTMSFLLKHQNEDGSWNGGVFFSGGTVVRNVLHFKSEAYTTALMVLAMNKWAHFDSAQ</sequence>
<accession>A0AAE3KR91</accession>
<evidence type="ECO:0000313" key="1">
    <source>
        <dbReference type="EMBL" id="MCP9761888.1"/>
    </source>
</evidence>
<dbReference type="Gene3D" id="1.50.10.20">
    <property type="match status" value="1"/>
</dbReference>
<protein>
    <recommendedName>
        <fullName evidence="3">Squalene cyclase C-terminal domain-containing protein</fullName>
    </recommendedName>
</protein>